<keyword evidence="4" id="KW-0133">Cell shape</keyword>
<dbReference type="InterPro" id="IPR036908">
    <property type="entry name" value="RlpA-like_sf"/>
</dbReference>
<keyword evidence="3" id="KW-0378">Hydrolase</keyword>
<dbReference type="InterPro" id="IPR018044">
    <property type="entry name" value="Peptidase_S11"/>
</dbReference>
<evidence type="ECO:0000256" key="3">
    <source>
        <dbReference type="ARBA" id="ARBA00022801"/>
    </source>
</evidence>
<dbReference type="SUPFAM" id="SSF56601">
    <property type="entry name" value="beta-lactamase/transpeptidase-like"/>
    <property type="match status" value="1"/>
</dbReference>
<dbReference type="SUPFAM" id="SSF50685">
    <property type="entry name" value="Barwin-like endoglucanases"/>
    <property type="match status" value="1"/>
</dbReference>
<dbReference type="GO" id="GO:0008360">
    <property type="term" value="P:regulation of cell shape"/>
    <property type="evidence" value="ECO:0007669"/>
    <property type="project" value="UniProtKB-KW"/>
</dbReference>
<comment type="caution">
    <text evidence="13">The sequence shown here is derived from an EMBL/GenBank/DDBJ whole genome shotgun (WGS) entry which is preliminary data.</text>
</comment>
<evidence type="ECO:0000256" key="5">
    <source>
        <dbReference type="ARBA" id="ARBA00022984"/>
    </source>
</evidence>
<evidence type="ECO:0008006" key="15">
    <source>
        <dbReference type="Google" id="ProtNLM"/>
    </source>
</evidence>
<dbReference type="Pfam" id="PF03330">
    <property type="entry name" value="DPBB_1"/>
    <property type="match status" value="1"/>
</dbReference>
<dbReference type="GO" id="GO:0071555">
    <property type="term" value="P:cell wall organization"/>
    <property type="evidence" value="ECO:0007669"/>
    <property type="project" value="UniProtKB-KW"/>
</dbReference>
<dbReference type="CDD" id="cd22268">
    <property type="entry name" value="DPBB_RlpA-like"/>
    <property type="match status" value="1"/>
</dbReference>
<evidence type="ECO:0000256" key="9">
    <source>
        <dbReference type="RuleBase" id="RU004016"/>
    </source>
</evidence>
<dbReference type="AlphaFoldDB" id="A0A1F5SWR3"/>
<proteinExistence type="inferred from homology"/>
<feature type="binding site" evidence="8">
    <location>
        <position position="470"/>
    </location>
    <ligand>
        <name>substrate</name>
    </ligand>
</feature>
<keyword evidence="5" id="KW-0573">Peptidoglycan synthesis</keyword>
<dbReference type="Proteomes" id="UP000176915">
    <property type="component" value="Unassembled WGS sequence"/>
</dbReference>
<dbReference type="GO" id="GO:0009002">
    <property type="term" value="F:serine-type D-Ala-D-Ala carboxypeptidase activity"/>
    <property type="evidence" value="ECO:0007669"/>
    <property type="project" value="InterPro"/>
</dbReference>
<evidence type="ECO:0000256" key="2">
    <source>
        <dbReference type="ARBA" id="ARBA00022729"/>
    </source>
</evidence>
<sequence length="523" mass="58337">MIFFLMLLLAQIAGGFIKAAGNEPPLAGPYYLNISKETAAKGYAVKAFNGTINLILPKGILKDATGVEIKKIDEDMDLPWQLEKLSGIFQYEILNKAAYDRGKPLLVEIKHNQDSDYYKQIYFFDKNFSSWRPLACKEIAVKKTVRCELTFNFANLAIFANPNVLVKGRASWYSYKKGDYAASPDFPKGSILRVYNLENNKHVDVEINDFGPERKLYPDRAVDLEKTVFKKIASLKQGTINIRIEPLKIKNGTERLFGISPAGAKYEPTVTAKAAVLLDEQSGEILWQKNSTSTLPLASLTKLAAIKVFLDTRPSLNQAVVYSVKDEEYNYEYVNKWESARLKLTDGETLTQEDLLYAALVGSANNAIETLVRSSGLARADFIKSMNETVANWGASSTRFIEPTGLAPENVSSALDYAIISKEVYTNPIIQKASIMPRYKFSSMNSKKKYSITNSDQLLHISSLNITGSKTGYLDEAGYCLMVRAADKKGRQVIAVTLGASSRERSFAETEELLKYGLKIIKQ</sequence>
<evidence type="ECO:0000259" key="12">
    <source>
        <dbReference type="Pfam" id="PF03330"/>
    </source>
</evidence>
<dbReference type="PANTHER" id="PTHR21581:SF26">
    <property type="entry name" value="D-ALANYL-D-ALANINE ENDOPEPTIDASE"/>
    <property type="match status" value="1"/>
</dbReference>
<gene>
    <name evidence="13" type="ORF">A3H09_00130</name>
</gene>
<evidence type="ECO:0000313" key="14">
    <source>
        <dbReference type="Proteomes" id="UP000176915"/>
    </source>
</evidence>
<dbReference type="GO" id="GO:0009252">
    <property type="term" value="P:peptidoglycan biosynthetic process"/>
    <property type="evidence" value="ECO:0007669"/>
    <property type="project" value="UniProtKB-KW"/>
</dbReference>
<feature type="domain" description="Peptidase S11 D-alanyl-D-alanine carboxypeptidase A N-terminal" evidence="11">
    <location>
        <begin position="266"/>
        <end position="501"/>
    </location>
</feature>
<dbReference type="Gene3D" id="2.40.40.10">
    <property type="entry name" value="RlpA-like domain"/>
    <property type="match status" value="1"/>
</dbReference>
<evidence type="ECO:0000259" key="11">
    <source>
        <dbReference type="Pfam" id="PF00768"/>
    </source>
</evidence>
<dbReference type="GO" id="GO:0006508">
    <property type="term" value="P:proteolysis"/>
    <property type="evidence" value="ECO:0007669"/>
    <property type="project" value="InterPro"/>
</dbReference>
<name>A0A1F5SWR3_9BACT</name>
<evidence type="ECO:0000256" key="4">
    <source>
        <dbReference type="ARBA" id="ARBA00022960"/>
    </source>
</evidence>
<keyword evidence="2 10" id="KW-0732">Signal</keyword>
<evidence type="ECO:0000313" key="13">
    <source>
        <dbReference type="EMBL" id="OGF31157.1"/>
    </source>
</evidence>
<feature type="active site" description="Proton acceptor" evidence="7">
    <location>
        <position position="302"/>
    </location>
</feature>
<dbReference type="PANTHER" id="PTHR21581">
    <property type="entry name" value="D-ALANYL-D-ALANINE CARBOXYPEPTIDASE"/>
    <property type="match status" value="1"/>
</dbReference>
<dbReference type="Pfam" id="PF00768">
    <property type="entry name" value="Peptidase_S11"/>
    <property type="match status" value="1"/>
</dbReference>
<evidence type="ECO:0000256" key="1">
    <source>
        <dbReference type="ARBA" id="ARBA00007164"/>
    </source>
</evidence>
<evidence type="ECO:0000256" key="7">
    <source>
        <dbReference type="PIRSR" id="PIRSR618044-1"/>
    </source>
</evidence>
<reference evidence="13 14" key="1">
    <citation type="journal article" date="2016" name="Nat. Commun.">
        <title>Thousands of microbial genomes shed light on interconnected biogeochemical processes in an aquifer system.</title>
        <authorList>
            <person name="Anantharaman K."/>
            <person name="Brown C.T."/>
            <person name="Hug L.A."/>
            <person name="Sharon I."/>
            <person name="Castelle C.J."/>
            <person name="Probst A.J."/>
            <person name="Thomas B.C."/>
            <person name="Singh A."/>
            <person name="Wilkins M.J."/>
            <person name="Karaoz U."/>
            <person name="Brodie E.L."/>
            <person name="Williams K.H."/>
            <person name="Hubbard S.S."/>
            <person name="Banfield J.F."/>
        </authorList>
    </citation>
    <scope>NUCLEOTIDE SEQUENCE [LARGE SCALE GENOMIC DNA]</scope>
</reference>
<dbReference type="EMBL" id="MFFY01000029">
    <property type="protein sequence ID" value="OGF31157.1"/>
    <property type="molecule type" value="Genomic_DNA"/>
</dbReference>
<accession>A0A1F5SWR3</accession>
<dbReference type="InterPro" id="IPR009009">
    <property type="entry name" value="RlpA-like_DPBB"/>
</dbReference>
<evidence type="ECO:0000256" key="6">
    <source>
        <dbReference type="ARBA" id="ARBA00023316"/>
    </source>
</evidence>
<feature type="chain" id="PRO_5009521309" description="Peptidase S11 D-alanyl-D-alanine carboxypeptidase A N-terminal domain-containing protein" evidence="10">
    <location>
        <begin position="20"/>
        <end position="523"/>
    </location>
</feature>
<dbReference type="PRINTS" id="PR00725">
    <property type="entry name" value="DADACBPTASE1"/>
</dbReference>
<feature type="signal peptide" evidence="10">
    <location>
        <begin position="1"/>
        <end position="19"/>
    </location>
</feature>
<protein>
    <recommendedName>
        <fullName evidence="15">Peptidase S11 D-alanyl-D-alanine carboxypeptidase A N-terminal domain-containing protein</fullName>
    </recommendedName>
</protein>
<evidence type="ECO:0000256" key="8">
    <source>
        <dbReference type="PIRSR" id="PIRSR618044-2"/>
    </source>
</evidence>
<evidence type="ECO:0000256" key="10">
    <source>
        <dbReference type="SAM" id="SignalP"/>
    </source>
</evidence>
<feature type="domain" description="RlpA-like protein double-psi beta-barrel" evidence="12">
    <location>
        <begin position="179"/>
        <end position="244"/>
    </location>
</feature>
<feature type="active site" description="Acyl-ester intermediate" evidence="7">
    <location>
        <position position="299"/>
    </location>
</feature>
<dbReference type="InterPro" id="IPR012338">
    <property type="entry name" value="Beta-lactam/transpept-like"/>
</dbReference>
<dbReference type="InterPro" id="IPR001967">
    <property type="entry name" value="Peptidase_S11_N"/>
</dbReference>
<feature type="active site" evidence="7">
    <location>
        <position position="363"/>
    </location>
</feature>
<organism evidence="13 14">
    <name type="scientific">Candidatus Falkowbacteria bacterium RIFCSPLOWO2_12_FULL_45_13</name>
    <dbReference type="NCBI Taxonomy" id="1797991"/>
    <lineage>
        <taxon>Bacteria</taxon>
        <taxon>Candidatus Falkowiibacteriota</taxon>
    </lineage>
</organism>
<comment type="similarity">
    <text evidence="1 9">Belongs to the peptidase S11 family.</text>
</comment>
<dbReference type="Gene3D" id="3.40.710.10">
    <property type="entry name" value="DD-peptidase/beta-lactamase superfamily"/>
    <property type="match status" value="1"/>
</dbReference>
<keyword evidence="6" id="KW-0961">Cell wall biogenesis/degradation</keyword>